<comment type="caution">
    <text evidence="4">The sequence shown here is derived from an EMBL/GenBank/DDBJ whole genome shotgun (WGS) entry which is preliminary data.</text>
</comment>
<feature type="domain" description="Response regulatory" evidence="3">
    <location>
        <begin position="6"/>
        <end position="124"/>
    </location>
</feature>
<dbReference type="PANTHER" id="PTHR44591:SF25">
    <property type="entry name" value="CHEMOTAXIS TWO-COMPONENT RESPONSE REGULATOR"/>
    <property type="match status" value="1"/>
</dbReference>
<organism evidence="4 5">
    <name type="scientific">Piscinibacterium candidicorallinum</name>
    <dbReference type="NCBI Taxonomy" id="1793872"/>
    <lineage>
        <taxon>Bacteria</taxon>
        <taxon>Pseudomonadati</taxon>
        <taxon>Pseudomonadota</taxon>
        <taxon>Betaproteobacteria</taxon>
        <taxon>Burkholderiales</taxon>
        <taxon>Piscinibacterium</taxon>
    </lineage>
</organism>
<keyword evidence="5" id="KW-1185">Reference proteome</keyword>
<dbReference type="SMART" id="SM00448">
    <property type="entry name" value="REC"/>
    <property type="match status" value="1"/>
</dbReference>
<evidence type="ECO:0000313" key="4">
    <source>
        <dbReference type="EMBL" id="MFC3147305.1"/>
    </source>
</evidence>
<gene>
    <name evidence="4" type="ORF">ACFOEN_06600</name>
</gene>
<name>A0ABV7H4Z5_9BURK</name>
<evidence type="ECO:0000256" key="2">
    <source>
        <dbReference type="PROSITE-ProRule" id="PRU00169"/>
    </source>
</evidence>
<dbReference type="InterPro" id="IPR050595">
    <property type="entry name" value="Bact_response_regulator"/>
</dbReference>
<dbReference type="RefSeq" id="WP_377302204.1">
    <property type="nucleotide sequence ID" value="NZ_CP180191.1"/>
</dbReference>
<dbReference type="PANTHER" id="PTHR44591">
    <property type="entry name" value="STRESS RESPONSE REGULATOR PROTEIN 1"/>
    <property type="match status" value="1"/>
</dbReference>
<evidence type="ECO:0000256" key="1">
    <source>
        <dbReference type="ARBA" id="ARBA00022553"/>
    </source>
</evidence>
<dbReference type="Proteomes" id="UP001595556">
    <property type="component" value="Unassembled WGS sequence"/>
</dbReference>
<proteinExistence type="predicted"/>
<evidence type="ECO:0000313" key="5">
    <source>
        <dbReference type="Proteomes" id="UP001595556"/>
    </source>
</evidence>
<comment type="caution">
    <text evidence="2">Lacks conserved residue(s) required for the propagation of feature annotation.</text>
</comment>
<dbReference type="PROSITE" id="PS50110">
    <property type="entry name" value="RESPONSE_REGULATORY"/>
    <property type="match status" value="1"/>
</dbReference>
<reference evidence="5" key="1">
    <citation type="journal article" date="2019" name="Int. J. Syst. Evol. Microbiol.">
        <title>The Global Catalogue of Microorganisms (GCM) 10K type strain sequencing project: providing services to taxonomists for standard genome sequencing and annotation.</title>
        <authorList>
            <consortium name="The Broad Institute Genomics Platform"/>
            <consortium name="The Broad Institute Genome Sequencing Center for Infectious Disease"/>
            <person name="Wu L."/>
            <person name="Ma J."/>
        </authorList>
    </citation>
    <scope>NUCLEOTIDE SEQUENCE [LARGE SCALE GENOMIC DNA]</scope>
    <source>
        <strain evidence="5">KCTC 52168</strain>
    </source>
</reference>
<evidence type="ECO:0000259" key="3">
    <source>
        <dbReference type="PROSITE" id="PS50110"/>
    </source>
</evidence>
<dbReference type="EMBL" id="JBHRTI010000003">
    <property type="protein sequence ID" value="MFC3147305.1"/>
    <property type="molecule type" value="Genomic_DNA"/>
</dbReference>
<dbReference type="Gene3D" id="3.40.50.2300">
    <property type="match status" value="1"/>
</dbReference>
<dbReference type="InterPro" id="IPR011006">
    <property type="entry name" value="CheY-like_superfamily"/>
</dbReference>
<dbReference type="Pfam" id="PF00072">
    <property type="entry name" value="Response_reg"/>
    <property type="match status" value="1"/>
</dbReference>
<dbReference type="SUPFAM" id="SSF52172">
    <property type="entry name" value="CheY-like"/>
    <property type="match status" value="1"/>
</dbReference>
<dbReference type="InterPro" id="IPR001789">
    <property type="entry name" value="Sig_transdc_resp-reg_receiver"/>
</dbReference>
<sequence length="348" mass="36814">MADRPRLLVADASRMVRAAIAKPLSEAFTVREVSDGEAAWSALLTDPTIAAVVTGLAMEKIDGFELIQRVRASRVPRVRSLPVLVLASADAKEQMARATELGASGFVAKNAKAAETIAQLTGLVRGAGALDAGEAPELPKPSAPAASQLVSMDVLREHTRRMASFAFRSETPLAVVALRLSGAGPLLEAALAANLASLLRVEDVAGKIDDDTYALTMMGADLAVIPSVVERVQAMLAEVALDRRQAPPMLLAGWVQASEPVDDDTLIESAVSRLGPFDMGAHLELRGSRAVHPDEEPMLSAPARHEAAEISLDDAVALLERGDIAELEVYRSSIAQRIAPLLSWLSEG</sequence>
<keyword evidence="1" id="KW-0597">Phosphoprotein</keyword>
<accession>A0ABV7H4Z5</accession>
<protein>
    <submittedName>
        <fullName evidence="4">PleD family two-component system response regulator</fullName>
    </submittedName>
</protein>